<organism evidence="2 3">
    <name type="scientific">Fusarium tricinctum</name>
    <dbReference type="NCBI Taxonomy" id="61284"/>
    <lineage>
        <taxon>Eukaryota</taxon>
        <taxon>Fungi</taxon>
        <taxon>Dikarya</taxon>
        <taxon>Ascomycota</taxon>
        <taxon>Pezizomycotina</taxon>
        <taxon>Sordariomycetes</taxon>
        <taxon>Hypocreomycetidae</taxon>
        <taxon>Hypocreales</taxon>
        <taxon>Nectriaceae</taxon>
        <taxon>Fusarium</taxon>
        <taxon>Fusarium tricinctum species complex</taxon>
    </lineage>
</organism>
<name>A0A8K0RYS0_9HYPO</name>
<feature type="chain" id="PRO_5035451672" evidence="1">
    <location>
        <begin position="18"/>
        <end position="153"/>
    </location>
</feature>
<gene>
    <name evidence="2" type="ORF">BKA59DRAFT_176282</name>
</gene>
<reference evidence="2" key="1">
    <citation type="journal article" date="2021" name="Nat. Commun.">
        <title>Genetic determinants of endophytism in the Arabidopsis root mycobiome.</title>
        <authorList>
            <person name="Mesny F."/>
            <person name="Miyauchi S."/>
            <person name="Thiergart T."/>
            <person name="Pickel B."/>
            <person name="Atanasova L."/>
            <person name="Karlsson M."/>
            <person name="Huettel B."/>
            <person name="Barry K.W."/>
            <person name="Haridas S."/>
            <person name="Chen C."/>
            <person name="Bauer D."/>
            <person name="Andreopoulos W."/>
            <person name="Pangilinan J."/>
            <person name="LaButti K."/>
            <person name="Riley R."/>
            <person name="Lipzen A."/>
            <person name="Clum A."/>
            <person name="Drula E."/>
            <person name="Henrissat B."/>
            <person name="Kohler A."/>
            <person name="Grigoriev I.V."/>
            <person name="Martin F.M."/>
            <person name="Hacquard S."/>
        </authorList>
    </citation>
    <scope>NUCLEOTIDE SEQUENCE</scope>
    <source>
        <strain evidence="2">MPI-SDFR-AT-0068</strain>
    </source>
</reference>
<evidence type="ECO:0000313" key="3">
    <source>
        <dbReference type="Proteomes" id="UP000813427"/>
    </source>
</evidence>
<accession>A0A8K0RYS0</accession>
<protein>
    <submittedName>
        <fullName evidence="2">Uncharacterized protein</fullName>
    </submittedName>
</protein>
<sequence>MSPASNLLFALDRFLLGASLRDWSVSSTCQFKHVSRVSRRCLWLRGTVLSDGYRLLRCRWLGSVSPVSMIRVLAFQPFITTAVIAVSHKLVYVKKTILTTILSGFMSNKSNRFRFLNILLIRNLTMLPNLSNSRIPPHRSGKPLFPCQEMDGY</sequence>
<keyword evidence="3" id="KW-1185">Reference proteome</keyword>
<evidence type="ECO:0000256" key="1">
    <source>
        <dbReference type="SAM" id="SignalP"/>
    </source>
</evidence>
<comment type="caution">
    <text evidence="2">The sequence shown here is derived from an EMBL/GenBank/DDBJ whole genome shotgun (WGS) entry which is preliminary data.</text>
</comment>
<dbReference type="AlphaFoldDB" id="A0A8K0RYS0"/>
<proteinExistence type="predicted"/>
<evidence type="ECO:0000313" key="2">
    <source>
        <dbReference type="EMBL" id="KAH7245815.1"/>
    </source>
</evidence>
<keyword evidence="1" id="KW-0732">Signal</keyword>
<dbReference type="EMBL" id="JAGPXF010000004">
    <property type="protein sequence ID" value="KAH7245815.1"/>
    <property type="molecule type" value="Genomic_DNA"/>
</dbReference>
<dbReference type="Proteomes" id="UP000813427">
    <property type="component" value="Unassembled WGS sequence"/>
</dbReference>
<feature type="signal peptide" evidence="1">
    <location>
        <begin position="1"/>
        <end position="17"/>
    </location>
</feature>